<dbReference type="SUPFAM" id="SSF54001">
    <property type="entry name" value="Cysteine proteinases"/>
    <property type="match status" value="1"/>
</dbReference>
<evidence type="ECO:0000256" key="4">
    <source>
        <dbReference type="ARBA" id="ARBA00022807"/>
    </source>
</evidence>
<dbReference type="PROSITE" id="PS51935">
    <property type="entry name" value="NLPC_P60"/>
    <property type="match status" value="1"/>
</dbReference>
<accession>A0ABX1DFW2</accession>
<keyword evidence="4" id="KW-0788">Thiol protease</keyword>
<gene>
    <name evidence="6" type="ORF">HC176_15755</name>
</gene>
<dbReference type="PANTHER" id="PTHR47053:SF1">
    <property type="entry name" value="MUREIN DD-ENDOPEPTIDASE MEPH-RELATED"/>
    <property type="match status" value="1"/>
</dbReference>
<dbReference type="RefSeq" id="WP_167919942.1">
    <property type="nucleotide sequence ID" value="NZ_JAAVJS010000089.1"/>
</dbReference>
<proteinExistence type="inferred from homology"/>
<evidence type="ECO:0000313" key="6">
    <source>
        <dbReference type="EMBL" id="NJX16932.1"/>
    </source>
</evidence>
<dbReference type="Proteomes" id="UP000760545">
    <property type="component" value="Unassembled WGS sequence"/>
</dbReference>
<comment type="caution">
    <text evidence="6">The sequence shown here is derived from an EMBL/GenBank/DDBJ whole genome shotgun (WGS) entry which is preliminary data.</text>
</comment>
<evidence type="ECO:0000256" key="3">
    <source>
        <dbReference type="ARBA" id="ARBA00022801"/>
    </source>
</evidence>
<comment type="similarity">
    <text evidence="1">Belongs to the peptidase C40 family.</text>
</comment>
<dbReference type="Gene3D" id="3.90.1720.10">
    <property type="entry name" value="endopeptidase domain like (from Nostoc punctiforme)"/>
    <property type="match status" value="1"/>
</dbReference>
<reference evidence="6 7" key="1">
    <citation type="submission" date="2020-03" db="EMBL/GenBank/DDBJ databases">
        <title>Tamlana sp. nov, isolated from XXX.</title>
        <authorList>
            <person name="Cao W.R."/>
        </authorList>
    </citation>
    <scope>NUCLEOTIDE SEQUENCE [LARGE SCALE GENOMIC DNA]</scope>
    <source>
        <strain evidence="6 7">HST1-43</strain>
    </source>
</reference>
<name>A0ABX1DFW2_9FLAO</name>
<keyword evidence="7" id="KW-1185">Reference proteome</keyword>
<protein>
    <submittedName>
        <fullName evidence="6">C40 family peptidase</fullName>
    </submittedName>
</protein>
<feature type="domain" description="NlpC/P60" evidence="5">
    <location>
        <begin position="20"/>
        <end position="154"/>
    </location>
</feature>
<dbReference type="InterPro" id="IPR038765">
    <property type="entry name" value="Papain-like_cys_pep_sf"/>
</dbReference>
<dbReference type="EMBL" id="JAAVJS010000089">
    <property type="protein sequence ID" value="NJX16932.1"/>
    <property type="molecule type" value="Genomic_DNA"/>
</dbReference>
<evidence type="ECO:0000259" key="5">
    <source>
        <dbReference type="PROSITE" id="PS51935"/>
    </source>
</evidence>
<keyword evidence="2" id="KW-0645">Protease</keyword>
<dbReference type="InterPro" id="IPR051202">
    <property type="entry name" value="Peptidase_C40"/>
</dbReference>
<organism evidence="6 7">
    <name type="scientific">Tamlana crocina</name>
    <dbReference type="NCBI Taxonomy" id="393006"/>
    <lineage>
        <taxon>Bacteria</taxon>
        <taxon>Pseudomonadati</taxon>
        <taxon>Bacteroidota</taxon>
        <taxon>Flavobacteriia</taxon>
        <taxon>Flavobacteriales</taxon>
        <taxon>Flavobacteriaceae</taxon>
        <taxon>Tamlana</taxon>
    </lineage>
</organism>
<dbReference type="InterPro" id="IPR000064">
    <property type="entry name" value="NLP_P60_dom"/>
</dbReference>
<feature type="non-terminal residue" evidence="6">
    <location>
        <position position="1"/>
    </location>
</feature>
<evidence type="ECO:0000313" key="7">
    <source>
        <dbReference type="Proteomes" id="UP000760545"/>
    </source>
</evidence>
<evidence type="ECO:0000256" key="2">
    <source>
        <dbReference type="ARBA" id="ARBA00022670"/>
    </source>
</evidence>
<evidence type="ECO:0000256" key="1">
    <source>
        <dbReference type="ARBA" id="ARBA00007074"/>
    </source>
</evidence>
<sequence length="180" mass="20375">TAFVEKSAAQPYREWVASLEPTGENLIKTAREMMGVPYLWGGTSPKGMDCSGYTKTIFFLNGMVLPRDASQQIAAGEEIDSVKNFENLQKGDLLYFGRKATDTTSERIIHVGMWIGDNKFIHSMGEVHISNFDTTATDFDEYNYNRYLRTKRVLGTNDERVIQLAQSDLFMTPKGEPIRD</sequence>
<dbReference type="PANTHER" id="PTHR47053">
    <property type="entry name" value="MUREIN DD-ENDOPEPTIDASE MEPH-RELATED"/>
    <property type="match status" value="1"/>
</dbReference>
<keyword evidence="3" id="KW-0378">Hydrolase</keyword>
<dbReference type="Pfam" id="PF00877">
    <property type="entry name" value="NLPC_P60"/>
    <property type="match status" value="1"/>
</dbReference>